<reference evidence="1 2" key="1">
    <citation type="journal article" date="2022" name="DNA Res.">
        <title>Chromosomal-level genome assembly of the orchid tree Bauhinia variegata (Leguminosae; Cercidoideae) supports the allotetraploid origin hypothesis of Bauhinia.</title>
        <authorList>
            <person name="Zhong Y."/>
            <person name="Chen Y."/>
            <person name="Zheng D."/>
            <person name="Pang J."/>
            <person name="Liu Y."/>
            <person name="Luo S."/>
            <person name="Meng S."/>
            <person name="Qian L."/>
            <person name="Wei D."/>
            <person name="Dai S."/>
            <person name="Zhou R."/>
        </authorList>
    </citation>
    <scope>NUCLEOTIDE SEQUENCE [LARGE SCALE GENOMIC DNA]</scope>
    <source>
        <strain evidence="1">BV-YZ2020</strain>
    </source>
</reference>
<sequence length="212" mass="23268">MGFEDEARGSLTISLKVMLGSAFALFAIVLFIIIFFRLYARSRLRHQQRRRRELVFQISNQIAPVGVSSSESPKSGLDPVIIASLPKLLYKNSEQFSHGEFPECSVCLGTIVEDATVRVLPNCKHMFHVDCIDTWFGSNTTCPICRTVAEPVVQKGPQVQPTAPPVEEGVPIDANELEKVGGSGTPGLRAASFQVMLSRGRPVGESESVERH</sequence>
<proteinExistence type="predicted"/>
<keyword evidence="2" id="KW-1185">Reference proteome</keyword>
<name>A0ACB9LAW1_BAUVA</name>
<accession>A0ACB9LAW1</accession>
<dbReference type="EMBL" id="CM039437">
    <property type="protein sequence ID" value="KAI4306411.1"/>
    <property type="molecule type" value="Genomic_DNA"/>
</dbReference>
<evidence type="ECO:0000313" key="1">
    <source>
        <dbReference type="EMBL" id="KAI4306411.1"/>
    </source>
</evidence>
<protein>
    <submittedName>
        <fullName evidence="1">Uncharacterized protein</fullName>
    </submittedName>
</protein>
<evidence type="ECO:0000313" key="2">
    <source>
        <dbReference type="Proteomes" id="UP000828941"/>
    </source>
</evidence>
<comment type="caution">
    <text evidence="1">The sequence shown here is derived from an EMBL/GenBank/DDBJ whole genome shotgun (WGS) entry which is preliminary data.</text>
</comment>
<organism evidence="1 2">
    <name type="scientific">Bauhinia variegata</name>
    <name type="common">Purple orchid tree</name>
    <name type="synonym">Phanera variegata</name>
    <dbReference type="NCBI Taxonomy" id="167791"/>
    <lineage>
        <taxon>Eukaryota</taxon>
        <taxon>Viridiplantae</taxon>
        <taxon>Streptophyta</taxon>
        <taxon>Embryophyta</taxon>
        <taxon>Tracheophyta</taxon>
        <taxon>Spermatophyta</taxon>
        <taxon>Magnoliopsida</taxon>
        <taxon>eudicotyledons</taxon>
        <taxon>Gunneridae</taxon>
        <taxon>Pentapetalae</taxon>
        <taxon>rosids</taxon>
        <taxon>fabids</taxon>
        <taxon>Fabales</taxon>
        <taxon>Fabaceae</taxon>
        <taxon>Cercidoideae</taxon>
        <taxon>Cercideae</taxon>
        <taxon>Bauhiniinae</taxon>
        <taxon>Bauhinia</taxon>
    </lineage>
</organism>
<dbReference type="Proteomes" id="UP000828941">
    <property type="component" value="Chromosome 12"/>
</dbReference>
<gene>
    <name evidence="1" type="ORF">L6164_029690</name>
</gene>